<name>A0A1C3X5S2_9HYPH</name>
<feature type="chain" id="PRO_5008686374" evidence="3">
    <location>
        <begin position="27"/>
        <end position="360"/>
    </location>
</feature>
<dbReference type="Proteomes" id="UP000199101">
    <property type="component" value="Unassembled WGS sequence"/>
</dbReference>
<dbReference type="AlphaFoldDB" id="A0A1C3X5S2"/>
<evidence type="ECO:0000259" key="4">
    <source>
        <dbReference type="Pfam" id="PF13407"/>
    </source>
</evidence>
<reference evidence="6" key="1">
    <citation type="submission" date="2016-08" db="EMBL/GenBank/DDBJ databases">
        <authorList>
            <person name="Varghese N."/>
            <person name="Submissions Spin"/>
        </authorList>
    </citation>
    <scope>NUCLEOTIDE SEQUENCE [LARGE SCALE GENOMIC DNA]</scope>
    <source>
        <strain evidence="6">HAMBI 2975</strain>
    </source>
</reference>
<dbReference type="SUPFAM" id="SSF53822">
    <property type="entry name" value="Periplasmic binding protein-like I"/>
    <property type="match status" value="1"/>
</dbReference>
<proteinExistence type="inferred from homology"/>
<keyword evidence="3" id="KW-0732">Signal</keyword>
<evidence type="ECO:0000313" key="5">
    <source>
        <dbReference type="EMBL" id="SCB47466.1"/>
    </source>
</evidence>
<feature type="domain" description="Periplasmic binding protein" evidence="4">
    <location>
        <begin position="55"/>
        <end position="259"/>
    </location>
</feature>
<dbReference type="STRING" id="410764.GA0061103_0168"/>
<comment type="subcellular location">
    <subcellularLocation>
        <location evidence="1">Periplasm</location>
    </subcellularLocation>
</comment>
<dbReference type="RefSeq" id="WP_092718332.1">
    <property type="nucleotide sequence ID" value="NZ_FMAG01000010.1"/>
</dbReference>
<comment type="similarity">
    <text evidence="2">Belongs to the bacterial solute-binding protein 2 family.</text>
</comment>
<evidence type="ECO:0000256" key="3">
    <source>
        <dbReference type="SAM" id="SignalP"/>
    </source>
</evidence>
<dbReference type="Gene3D" id="3.40.50.2300">
    <property type="match status" value="2"/>
</dbReference>
<organism evidence="5 6">
    <name type="scientific">Rhizobium multihospitium</name>
    <dbReference type="NCBI Taxonomy" id="410764"/>
    <lineage>
        <taxon>Bacteria</taxon>
        <taxon>Pseudomonadati</taxon>
        <taxon>Pseudomonadota</taxon>
        <taxon>Alphaproteobacteria</taxon>
        <taxon>Hyphomicrobiales</taxon>
        <taxon>Rhizobiaceae</taxon>
        <taxon>Rhizobium/Agrobacterium group</taxon>
        <taxon>Rhizobium</taxon>
    </lineage>
</organism>
<dbReference type="PANTHER" id="PTHR30036:SF8">
    <property type="entry name" value="ABC-TYPE SUGAR TRANSPORT SYSTEM PERIPLASMIC COMPONENT-LIKE PROTEIN"/>
    <property type="match status" value="1"/>
</dbReference>
<dbReference type="GO" id="GO:0030246">
    <property type="term" value="F:carbohydrate binding"/>
    <property type="evidence" value="ECO:0007669"/>
    <property type="project" value="TreeGrafter"/>
</dbReference>
<accession>A0A1C3X5S2</accession>
<protein>
    <submittedName>
        <fullName evidence="5">Ribose transport system substrate-binding protein</fullName>
    </submittedName>
</protein>
<dbReference type="GO" id="GO:0030288">
    <property type="term" value="C:outer membrane-bounded periplasmic space"/>
    <property type="evidence" value="ECO:0007669"/>
    <property type="project" value="TreeGrafter"/>
</dbReference>
<sequence>MSRQKFLKPALLAGAAVAAISTSAFSADFAKLGKGADISTICGEKPASVAMIDGYGGNTWRKIAFAEMKDEASKCPNIKRTVYSDAGGDAQKYNSDINSFVAQGYDIIMTFADFGDAALPAYRAAMQAGAVVVPYNAKLTGTPGVDYTANPHQEMTEVGKEMARWAGTNVKKGNVVFLGGFPGAATSQAIMEGIRDGIKDYPDLKLLDENYVVTNWNPADAQKVVAGLIAKYPQIDVVMSDYGVISLAGIKAFQQVGLPVPAQTVLASQNDINCKYLADKAAGKGWRYMSLDSTSTIVRFALRQGLAAFEGTKLDETTNLVPLTYVDSFKSQDPKCDENAPPDADFTSLLTQDELMKAIR</sequence>
<dbReference type="PANTHER" id="PTHR30036">
    <property type="entry name" value="D-XYLOSE-BINDING PERIPLASMIC PROTEIN"/>
    <property type="match status" value="1"/>
</dbReference>
<dbReference type="Pfam" id="PF13407">
    <property type="entry name" value="Peripla_BP_4"/>
    <property type="match status" value="1"/>
</dbReference>
<dbReference type="OrthoDB" id="9066846at2"/>
<evidence type="ECO:0000313" key="6">
    <source>
        <dbReference type="Proteomes" id="UP000199101"/>
    </source>
</evidence>
<feature type="signal peptide" evidence="3">
    <location>
        <begin position="1"/>
        <end position="26"/>
    </location>
</feature>
<dbReference type="InterPro" id="IPR050555">
    <property type="entry name" value="Bact_Solute-Bind_Prot2"/>
</dbReference>
<evidence type="ECO:0000256" key="2">
    <source>
        <dbReference type="ARBA" id="ARBA00007639"/>
    </source>
</evidence>
<keyword evidence="6" id="KW-1185">Reference proteome</keyword>
<dbReference type="EMBL" id="FMAG01000010">
    <property type="protein sequence ID" value="SCB47466.1"/>
    <property type="molecule type" value="Genomic_DNA"/>
</dbReference>
<dbReference type="InterPro" id="IPR025997">
    <property type="entry name" value="SBP_2_dom"/>
</dbReference>
<dbReference type="InterPro" id="IPR028082">
    <property type="entry name" value="Peripla_BP_I"/>
</dbReference>
<evidence type="ECO:0000256" key="1">
    <source>
        <dbReference type="ARBA" id="ARBA00004418"/>
    </source>
</evidence>
<gene>
    <name evidence="5" type="ORF">GA0061103_0168</name>
</gene>